<evidence type="ECO:0000256" key="4">
    <source>
        <dbReference type="ARBA" id="ARBA00031047"/>
    </source>
</evidence>
<dbReference type="KEGG" id="cvr:CHLNCDRAFT_142953"/>
<dbReference type="OrthoDB" id="5555409at2759"/>
<protein>
    <recommendedName>
        <fullName evidence="5">Large ribosomal subunit protein bL9c</fullName>
    </recommendedName>
    <alternativeName>
        <fullName evidence="4">CL9</fullName>
    </alternativeName>
</protein>
<keyword evidence="2" id="KW-0689">Ribosomal protein</keyword>
<evidence type="ECO:0000256" key="1">
    <source>
        <dbReference type="ARBA" id="ARBA00010605"/>
    </source>
</evidence>
<evidence type="ECO:0000259" key="7">
    <source>
        <dbReference type="Pfam" id="PF01281"/>
    </source>
</evidence>
<evidence type="ECO:0000313" key="9">
    <source>
        <dbReference type="Proteomes" id="UP000008141"/>
    </source>
</evidence>
<dbReference type="SUPFAM" id="SSF55653">
    <property type="entry name" value="Ribosomal protein L9 C-domain"/>
    <property type="match status" value="1"/>
</dbReference>
<feature type="region of interest" description="Disordered" evidence="6">
    <location>
        <begin position="69"/>
        <end position="104"/>
    </location>
</feature>
<dbReference type="InterPro" id="IPR036791">
    <property type="entry name" value="Ribosomal_bL9_C_sf"/>
</dbReference>
<dbReference type="RefSeq" id="XP_005849822.1">
    <property type="nucleotide sequence ID" value="XM_005849760.1"/>
</dbReference>
<name>E1Z956_CHLVA</name>
<dbReference type="InParanoid" id="E1Z956"/>
<evidence type="ECO:0000256" key="5">
    <source>
        <dbReference type="ARBA" id="ARBA00035193"/>
    </source>
</evidence>
<dbReference type="GO" id="GO:1990904">
    <property type="term" value="C:ribonucleoprotein complex"/>
    <property type="evidence" value="ECO:0007669"/>
    <property type="project" value="UniProtKB-KW"/>
</dbReference>
<gene>
    <name evidence="8" type="ORF">CHLNCDRAFT_142953</name>
</gene>
<dbReference type="GO" id="GO:0006412">
    <property type="term" value="P:translation"/>
    <property type="evidence" value="ECO:0007669"/>
    <property type="project" value="InterPro"/>
</dbReference>
<keyword evidence="3" id="KW-0687">Ribonucleoprotein</keyword>
<dbReference type="InterPro" id="IPR020070">
    <property type="entry name" value="Ribosomal_bL9_N"/>
</dbReference>
<dbReference type="GO" id="GO:0003735">
    <property type="term" value="F:structural constituent of ribosome"/>
    <property type="evidence" value="ECO:0007669"/>
    <property type="project" value="InterPro"/>
</dbReference>
<dbReference type="InterPro" id="IPR000244">
    <property type="entry name" value="Ribosomal_bL9"/>
</dbReference>
<dbReference type="Proteomes" id="UP000008141">
    <property type="component" value="Unassembled WGS sequence"/>
</dbReference>
<dbReference type="EMBL" id="GL433839">
    <property type="protein sequence ID" value="EFN57720.1"/>
    <property type="molecule type" value="Genomic_DNA"/>
</dbReference>
<dbReference type="InterPro" id="IPR036935">
    <property type="entry name" value="Ribosomal_bL9_N_sf"/>
</dbReference>
<accession>E1Z956</accession>
<dbReference type="GeneID" id="17357258"/>
<keyword evidence="9" id="KW-1185">Reference proteome</keyword>
<sequence>MSRLQRAASQLLATHQLLQWRGAKAVPTKLSVELLKDVEGVGSAGQLARVNHGYARNFLVPNRLAMPAAAGPHRSRRPPAAEAGSSASAAQQAAAAAERNSPAQLTVEKHQQQFDKLMKTLTGSTLILKRRTKDGQTLEQALQAQDIADAVARQFRIRVVGDMVDLGGEDLSVVGEYHLPLKLELPSGERAMLDVSVAST</sequence>
<evidence type="ECO:0000256" key="3">
    <source>
        <dbReference type="ARBA" id="ARBA00023274"/>
    </source>
</evidence>
<dbReference type="PANTHER" id="PTHR21368">
    <property type="entry name" value="50S RIBOSOMAL PROTEIN L9"/>
    <property type="match status" value="1"/>
</dbReference>
<dbReference type="Gene3D" id="3.10.430.100">
    <property type="entry name" value="Ribosomal protein L9, C-terminal domain"/>
    <property type="match status" value="1"/>
</dbReference>
<evidence type="ECO:0000256" key="2">
    <source>
        <dbReference type="ARBA" id="ARBA00022980"/>
    </source>
</evidence>
<comment type="similarity">
    <text evidence="1">Belongs to the bacterial ribosomal protein bL9 family.</text>
</comment>
<dbReference type="Pfam" id="PF01281">
    <property type="entry name" value="Ribosomal_L9_N"/>
    <property type="match status" value="1"/>
</dbReference>
<dbReference type="InterPro" id="IPR009027">
    <property type="entry name" value="Ribosomal_bL9/RNase_H1_N"/>
</dbReference>
<feature type="domain" description="Ribosomal protein L9" evidence="7">
    <location>
        <begin position="32"/>
        <end position="70"/>
    </location>
</feature>
<proteinExistence type="inferred from homology"/>
<dbReference type="SUPFAM" id="SSF55658">
    <property type="entry name" value="L9 N-domain-like"/>
    <property type="match status" value="1"/>
</dbReference>
<reference evidence="8 9" key="1">
    <citation type="journal article" date="2010" name="Plant Cell">
        <title>The Chlorella variabilis NC64A genome reveals adaptation to photosymbiosis, coevolution with viruses, and cryptic sex.</title>
        <authorList>
            <person name="Blanc G."/>
            <person name="Duncan G."/>
            <person name="Agarkova I."/>
            <person name="Borodovsky M."/>
            <person name="Gurnon J."/>
            <person name="Kuo A."/>
            <person name="Lindquist E."/>
            <person name="Lucas S."/>
            <person name="Pangilinan J."/>
            <person name="Polle J."/>
            <person name="Salamov A."/>
            <person name="Terry A."/>
            <person name="Yamada T."/>
            <person name="Dunigan D.D."/>
            <person name="Grigoriev I.V."/>
            <person name="Claverie J.M."/>
            <person name="Van Etten J.L."/>
        </authorList>
    </citation>
    <scope>NUCLEOTIDE SEQUENCE [LARGE SCALE GENOMIC DNA]</scope>
    <source>
        <strain evidence="8 9">NC64A</strain>
    </source>
</reference>
<feature type="compositionally biased region" description="Low complexity" evidence="6">
    <location>
        <begin position="78"/>
        <end position="104"/>
    </location>
</feature>
<dbReference type="FunCoup" id="E1Z956">
    <property type="interactions" value="1141"/>
</dbReference>
<dbReference type="AlphaFoldDB" id="E1Z956"/>
<dbReference type="STRING" id="554065.E1Z956"/>
<dbReference type="Gene3D" id="3.40.5.10">
    <property type="entry name" value="Ribosomal protein L9, N-terminal domain"/>
    <property type="match status" value="1"/>
</dbReference>
<evidence type="ECO:0000313" key="8">
    <source>
        <dbReference type="EMBL" id="EFN57720.1"/>
    </source>
</evidence>
<evidence type="ECO:0000256" key="6">
    <source>
        <dbReference type="SAM" id="MobiDB-lite"/>
    </source>
</evidence>
<dbReference type="GO" id="GO:0005840">
    <property type="term" value="C:ribosome"/>
    <property type="evidence" value="ECO:0007669"/>
    <property type="project" value="UniProtKB-KW"/>
</dbReference>
<organism evidence="9">
    <name type="scientific">Chlorella variabilis</name>
    <name type="common">Green alga</name>
    <dbReference type="NCBI Taxonomy" id="554065"/>
    <lineage>
        <taxon>Eukaryota</taxon>
        <taxon>Viridiplantae</taxon>
        <taxon>Chlorophyta</taxon>
        <taxon>core chlorophytes</taxon>
        <taxon>Trebouxiophyceae</taxon>
        <taxon>Chlorellales</taxon>
        <taxon>Chlorellaceae</taxon>
        <taxon>Chlorella clade</taxon>
        <taxon>Chlorella</taxon>
    </lineage>
</organism>